<dbReference type="GO" id="GO:0004553">
    <property type="term" value="F:hydrolase activity, hydrolyzing O-glycosyl compounds"/>
    <property type="evidence" value="ECO:0007669"/>
    <property type="project" value="InterPro"/>
</dbReference>
<dbReference type="GO" id="GO:0071555">
    <property type="term" value="P:cell wall organization"/>
    <property type="evidence" value="ECO:0007669"/>
    <property type="project" value="UniProtKB-KW"/>
</dbReference>
<dbReference type="InterPro" id="IPR026044">
    <property type="entry name" value="MltA"/>
</dbReference>
<feature type="signal peptide" evidence="6">
    <location>
        <begin position="1"/>
        <end position="22"/>
    </location>
</feature>
<dbReference type="InterPro" id="IPR010611">
    <property type="entry name" value="3D_dom"/>
</dbReference>
<sequence>MAYRSLLGALSLCVFGAIGAYAQSMIPVSYDTLSGWQADDHEAALETFLRSCRRTSTGDLVPDDHWEALCRAGEAALDARTFFEAAFQPIVIEDGGDPLFTGYYEPELQASATRTDRFNYPLYRRPPEVATSRNPWLTREQIEGGALHGRGLEIAWLDDPVDAFFLHVQGSGRLLLQDGSILRLGFGGRNNHPYRSVGRYMADEGLLPPHGVSARGIKAWVRENGSVGRAVLNANPSYIFFREVPGLTRQDGPQGAMGISLTAMRSVAVDNSFVPLGLPVWLETETSDGPLKRLMIAQDVGAAVKGAQRADIFFGSGSAAYARAGQQRGDGRLVVLMPRAMLDDGS</sequence>
<dbReference type="SMART" id="SM00925">
    <property type="entry name" value="MltA"/>
    <property type="match status" value="1"/>
</dbReference>
<reference evidence="8 9" key="1">
    <citation type="submission" date="2020-03" db="EMBL/GenBank/DDBJ databases">
        <title>Complete genome sequence of Monaibacterium sp. ALG8 with diverse plasmids.</title>
        <authorList>
            <person name="Sun C."/>
        </authorList>
    </citation>
    <scope>NUCLEOTIDE SEQUENCE [LARGE SCALE GENOMIC DNA]</scope>
    <source>
        <strain evidence="8 9">ALG8</strain>
    </source>
</reference>
<dbReference type="CDD" id="cd14668">
    <property type="entry name" value="mlta_B"/>
    <property type="match status" value="1"/>
</dbReference>
<evidence type="ECO:0000256" key="5">
    <source>
        <dbReference type="ARBA" id="ARBA00030918"/>
    </source>
</evidence>
<evidence type="ECO:0000313" key="8">
    <source>
        <dbReference type="EMBL" id="QIK39811.1"/>
    </source>
</evidence>
<keyword evidence="6" id="KW-0732">Signal</keyword>
<dbReference type="RefSeq" id="WP_166188510.1">
    <property type="nucleotide sequence ID" value="NZ_CP049811.1"/>
</dbReference>
<proteinExistence type="predicted"/>
<dbReference type="GO" id="GO:0008933">
    <property type="term" value="F:peptidoglycan lytic transglycosylase activity"/>
    <property type="evidence" value="ECO:0007669"/>
    <property type="project" value="TreeGrafter"/>
</dbReference>
<dbReference type="EC" id="4.2.2.n1" evidence="2"/>
<dbReference type="Proteomes" id="UP000500791">
    <property type="component" value="Chromosome"/>
</dbReference>
<dbReference type="Pfam" id="PF03562">
    <property type="entry name" value="MltA"/>
    <property type="match status" value="1"/>
</dbReference>
<keyword evidence="4" id="KW-0961">Cell wall biogenesis/degradation</keyword>
<organism evidence="8 9">
    <name type="scientific">Pontivivens nitratireducens</name>
    <dbReference type="NCBI Taxonomy" id="2758038"/>
    <lineage>
        <taxon>Bacteria</taxon>
        <taxon>Pseudomonadati</taxon>
        <taxon>Pseudomonadota</taxon>
        <taxon>Alphaproteobacteria</taxon>
        <taxon>Rhodobacterales</taxon>
        <taxon>Paracoccaceae</taxon>
        <taxon>Pontivivens</taxon>
    </lineage>
</organism>
<evidence type="ECO:0000256" key="2">
    <source>
        <dbReference type="ARBA" id="ARBA00012587"/>
    </source>
</evidence>
<dbReference type="Pfam" id="PF06725">
    <property type="entry name" value="3D"/>
    <property type="match status" value="1"/>
</dbReference>
<dbReference type="PIRSF" id="PIRSF019422">
    <property type="entry name" value="MltA"/>
    <property type="match status" value="1"/>
</dbReference>
<feature type="chain" id="PRO_5026045704" description="peptidoglycan lytic exotransglycosylase" evidence="6">
    <location>
        <begin position="23"/>
        <end position="346"/>
    </location>
</feature>
<keyword evidence="9" id="KW-1185">Reference proteome</keyword>
<evidence type="ECO:0000256" key="3">
    <source>
        <dbReference type="ARBA" id="ARBA00023239"/>
    </source>
</evidence>
<evidence type="ECO:0000256" key="6">
    <source>
        <dbReference type="SAM" id="SignalP"/>
    </source>
</evidence>
<dbReference type="InterPro" id="IPR036908">
    <property type="entry name" value="RlpA-like_sf"/>
</dbReference>
<dbReference type="AlphaFoldDB" id="A0A6G7VIG1"/>
<dbReference type="CDD" id="cd14485">
    <property type="entry name" value="mltA_like_LT_A"/>
    <property type="match status" value="1"/>
</dbReference>
<gene>
    <name evidence="8" type="ORF">G8E03_02930</name>
</gene>
<name>A0A6G7VIG1_9RHOB</name>
<accession>A0A6G7VIG1</accession>
<protein>
    <recommendedName>
        <fullName evidence="2">peptidoglycan lytic exotransglycosylase</fullName>
        <ecNumber evidence="2">4.2.2.n1</ecNumber>
    </recommendedName>
    <alternativeName>
        <fullName evidence="5">Murein hydrolase A</fullName>
    </alternativeName>
</protein>
<dbReference type="Gene3D" id="2.40.40.10">
    <property type="entry name" value="RlpA-like domain"/>
    <property type="match status" value="2"/>
</dbReference>
<dbReference type="PANTHER" id="PTHR30124:SF0">
    <property type="entry name" value="MEMBRANE-BOUND LYTIC MUREIN TRANSGLYCOSYLASE A"/>
    <property type="match status" value="1"/>
</dbReference>
<evidence type="ECO:0000256" key="4">
    <source>
        <dbReference type="ARBA" id="ARBA00023316"/>
    </source>
</evidence>
<dbReference type="GO" id="GO:0009253">
    <property type="term" value="P:peptidoglycan catabolic process"/>
    <property type="evidence" value="ECO:0007669"/>
    <property type="project" value="TreeGrafter"/>
</dbReference>
<dbReference type="InterPro" id="IPR005300">
    <property type="entry name" value="MltA_B"/>
</dbReference>
<comment type="catalytic activity">
    <reaction evidence="1">
        <text>Exolytic cleavage of the (1-&gt;4)-beta-glycosidic linkage between N-acetylmuramic acid (MurNAc) and N-acetylglucosamine (GlcNAc) residues in peptidoglycan, from either the reducing or the non-reducing ends of the peptidoglycan chains, with concomitant formation of a 1,6-anhydrobond in the MurNAc residue.</text>
        <dbReference type="EC" id="4.2.2.n1"/>
    </reaction>
</comment>
<keyword evidence="3" id="KW-0456">Lyase</keyword>
<feature type="domain" description="Lytic transglycosylase MltA" evidence="7">
    <location>
        <begin position="107"/>
        <end position="242"/>
    </location>
</feature>
<evidence type="ECO:0000313" key="9">
    <source>
        <dbReference type="Proteomes" id="UP000500791"/>
    </source>
</evidence>
<dbReference type="KEGG" id="mon:G8E03_02930"/>
<dbReference type="Gene3D" id="2.40.240.50">
    <property type="entry name" value="Barwin-like endoglucanases"/>
    <property type="match status" value="2"/>
</dbReference>
<evidence type="ECO:0000256" key="1">
    <source>
        <dbReference type="ARBA" id="ARBA00001420"/>
    </source>
</evidence>
<dbReference type="SUPFAM" id="SSF50685">
    <property type="entry name" value="Barwin-like endoglucanases"/>
    <property type="match status" value="1"/>
</dbReference>
<dbReference type="GO" id="GO:0009254">
    <property type="term" value="P:peptidoglycan turnover"/>
    <property type="evidence" value="ECO:0007669"/>
    <property type="project" value="InterPro"/>
</dbReference>
<dbReference type="EMBL" id="CP049811">
    <property type="protein sequence ID" value="QIK39811.1"/>
    <property type="molecule type" value="Genomic_DNA"/>
</dbReference>
<dbReference type="PANTHER" id="PTHR30124">
    <property type="entry name" value="MEMBRANE-BOUND LYTIC MUREIN TRANSGLYCOSYLASE A"/>
    <property type="match status" value="1"/>
</dbReference>
<evidence type="ECO:0000259" key="7">
    <source>
        <dbReference type="SMART" id="SM00925"/>
    </source>
</evidence>
<dbReference type="GO" id="GO:0019867">
    <property type="term" value="C:outer membrane"/>
    <property type="evidence" value="ECO:0007669"/>
    <property type="project" value="InterPro"/>
</dbReference>